<dbReference type="RefSeq" id="WP_197115928.1">
    <property type="nucleotide sequence ID" value="NZ_JACBXQ010000005.1"/>
</dbReference>
<organism evidence="2 3">
    <name type="scientific">Facklamia lactis</name>
    <dbReference type="NCBI Taxonomy" id="2749967"/>
    <lineage>
        <taxon>Bacteria</taxon>
        <taxon>Bacillati</taxon>
        <taxon>Bacillota</taxon>
        <taxon>Bacilli</taxon>
        <taxon>Lactobacillales</taxon>
        <taxon>Aerococcaceae</taxon>
        <taxon>Facklamia</taxon>
    </lineage>
</organism>
<dbReference type="InterPro" id="IPR016181">
    <property type="entry name" value="Acyl_CoA_acyltransferase"/>
</dbReference>
<accession>A0ABS0LUG9</accession>
<dbReference type="Pfam" id="PF00583">
    <property type="entry name" value="Acetyltransf_1"/>
    <property type="match status" value="1"/>
</dbReference>
<name>A0ABS0LUG9_9LACT</name>
<sequence>MQIVKYDKKYNEQFKAYQFEDDTFASHPSVLLERYKNKANIEIFIGLNEKGMVAFGILDFSQNRLVYTDQQNTVLIRGLSVDEKQRGNGYSRQLMNFFIDYIQQKKPEIIEIVLAVETENEVGKQLYRSLNFIDSGRRLMGRSGEQQAWYLKVGNEG</sequence>
<dbReference type="SUPFAM" id="SSF55729">
    <property type="entry name" value="Acyl-CoA N-acyltransferases (Nat)"/>
    <property type="match status" value="1"/>
</dbReference>
<evidence type="ECO:0000313" key="2">
    <source>
        <dbReference type="EMBL" id="MBG9987016.1"/>
    </source>
</evidence>
<dbReference type="InterPro" id="IPR000182">
    <property type="entry name" value="GNAT_dom"/>
</dbReference>
<reference evidence="2 3" key="1">
    <citation type="submission" date="2020-07" db="EMBL/GenBank/DDBJ databases">
        <title>Facklamia lactis sp. nov., isolated from raw milk.</title>
        <authorList>
            <person name="Doll E.V."/>
            <person name="Huptas C."/>
            <person name="Staib L."/>
            <person name="Wenning M."/>
            <person name="Scherer S."/>
        </authorList>
    </citation>
    <scope>NUCLEOTIDE SEQUENCE [LARGE SCALE GENOMIC DNA]</scope>
    <source>
        <strain evidence="2 3">DSM 111018</strain>
    </source>
</reference>
<gene>
    <name evidence="2" type="ORF">HZY91_08960</name>
</gene>
<dbReference type="Gene3D" id="3.40.630.30">
    <property type="match status" value="1"/>
</dbReference>
<dbReference type="CDD" id="cd04301">
    <property type="entry name" value="NAT_SF"/>
    <property type="match status" value="1"/>
</dbReference>
<protein>
    <submittedName>
        <fullName evidence="2">GNAT family N-acetyltransferase</fullName>
    </submittedName>
</protein>
<dbReference type="EMBL" id="JACBXQ010000005">
    <property type="protein sequence ID" value="MBG9987016.1"/>
    <property type="molecule type" value="Genomic_DNA"/>
</dbReference>
<dbReference type="Proteomes" id="UP000721415">
    <property type="component" value="Unassembled WGS sequence"/>
</dbReference>
<proteinExistence type="predicted"/>
<dbReference type="PROSITE" id="PS51186">
    <property type="entry name" value="GNAT"/>
    <property type="match status" value="1"/>
</dbReference>
<evidence type="ECO:0000259" key="1">
    <source>
        <dbReference type="PROSITE" id="PS51186"/>
    </source>
</evidence>
<keyword evidence="3" id="KW-1185">Reference proteome</keyword>
<feature type="domain" description="N-acetyltransferase" evidence="1">
    <location>
        <begin position="1"/>
        <end position="156"/>
    </location>
</feature>
<comment type="caution">
    <text evidence="2">The sequence shown here is derived from an EMBL/GenBank/DDBJ whole genome shotgun (WGS) entry which is preliminary data.</text>
</comment>
<evidence type="ECO:0000313" key="3">
    <source>
        <dbReference type="Proteomes" id="UP000721415"/>
    </source>
</evidence>